<dbReference type="Gene3D" id="1.50.40.10">
    <property type="entry name" value="Mitochondrial carrier domain"/>
    <property type="match status" value="1"/>
</dbReference>
<gene>
    <name evidence="12" type="ORF">PPACK8108_LOCUS20896</name>
</gene>
<evidence type="ECO:0000256" key="3">
    <source>
        <dbReference type="ARBA" id="ARBA00022448"/>
    </source>
</evidence>
<name>A0AAV0BL31_PHAPC</name>
<evidence type="ECO:0000256" key="4">
    <source>
        <dbReference type="ARBA" id="ARBA00022692"/>
    </source>
</evidence>
<dbReference type="GO" id="GO:0031966">
    <property type="term" value="C:mitochondrial membrane"/>
    <property type="evidence" value="ECO:0007669"/>
    <property type="project" value="UniProtKB-SubCell"/>
</dbReference>
<dbReference type="PANTHER" id="PTHR45624:SF45">
    <property type="entry name" value="MITOCHONDRIAL CARRIER"/>
    <property type="match status" value="1"/>
</dbReference>
<evidence type="ECO:0000313" key="12">
    <source>
        <dbReference type="EMBL" id="CAH7686270.1"/>
    </source>
</evidence>
<evidence type="ECO:0000256" key="2">
    <source>
        <dbReference type="ARBA" id="ARBA00006375"/>
    </source>
</evidence>
<evidence type="ECO:0000256" key="9">
    <source>
        <dbReference type="PROSITE-ProRule" id="PRU00282"/>
    </source>
</evidence>
<dbReference type="Pfam" id="PF00153">
    <property type="entry name" value="Mito_carr"/>
    <property type="match status" value="3"/>
</dbReference>
<organism evidence="12 13">
    <name type="scientific">Phakopsora pachyrhizi</name>
    <name type="common">Asian soybean rust disease fungus</name>
    <dbReference type="NCBI Taxonomy" id="170000"/>
    <lineage>
        <taxon>Eukaryota</taxon>
        <taxon>Fungi</taxon>
        <taxon>Dikarya</taxon>
        <taxon>Basidiomycota</taxon>
        <taxon>Pucciniomycotina</taxon>
        <taxon>Pucciniomycetes</taxon>
        <taxon>Pucciniales</taxon>
        <taxon>Phakopsoraceae</taxon>
        <taxon>Phakopsora</taxon>
    </lineage>
</organism>
<accession>A0AAV0BL31</accession>
<evidence type="ECO:0000256" key="1">
    <source>
        <dbReference type="ARBA" id="ARBA00004225"/>
    </source>
</evidence>
<keyword evidence="7" id="KW-0496">Mitochondrion</keyword>
<protein>
    <submittedName>
        <fullName evidence="12">Mitochondrial ornithine transporter 1</fullName>
    </submittedName>
</protein>
<dbReference type="GO" id="GO:1990575">
    <property type="term" value="P:mitochondrial L-ornithine transmembrane transport"/>
    <property type="evidence" value="ECO:0007669"/>
    <property type="project" value="TreeGrafter"/>
</dbReference>
<evidence type="ECO:0000256" key="5">
    <source>
        <dbReference type="ARBA" id="ARBA00022737"/>
    </source>
</evidence>
<keyword evidence="8 9" id="KW-0472">Membrane</keyword>
<keyword evidence="13" id="KW-1185">Reference proteome</keyword>
<feature type="transmembrane region" description="Helical" evidence="11">
    <location>
        <begin position="109"/>
        <end position="128"/>
    </location>
</feature>
<dbReference type="AlphaFoldDB" id="A0AAV0BL31"/>
<comment type="similarity">
    <text evidence="2 10">Belongs to the mitochondrial carrier (TC 2.A.29) family.</text>
</comment>
<feature type="repeat" description="Solcar" evidence="9">
    <location>
        <begin position="16"/>
        <end position="101"/>
    </location>
</feature>
<keyword evidence="3 10" id="KW-0813">Transport</keyword>
<dbReference type="PANTHER" id="PTHR45624">
    <property type="entry name" value="MITOCHONDRIAL BASIC AMINO ACIDS TRANSPORTER-RELATED"/>
    <property type="match status" value="1"/>
</dbReference>
<dbReference type="InterPro" id="IPR018108">
    <property type="entry name" value="MCP_transmembrane"/>
</dbReference>
<dbReference type="EMBL" id="CALTRL010005780">
    <property type="protein sequence ID" value="CAH7686270.1"/>
    <property type="molecule type" value="Genomic_DNA"/>
</dbReference>
<feature type="repeat" description="Solcar" evidence="9">
    <location>
        <begin position="209"/>
        <end position="293"/>
    </location>
</feature>
<evidence type="ECO:0000256" key="11">
    <source>
        <dbReference type="SAM" id="Phobius"/>
    </source>
</evidence>
<evidence type="ECO:0000256" key="10">
    <source>
        <dbReference type="RuleBase" id="RU000488"/>
    </source>
</evidence>
<evidence type="ECO:0000256" key="6">
    <source>
        <dbReference type="ARBA" id="ARBA00022989"/>
    </source>
</evidence>
<comment type="caution">
    <text evidence="12">The sequence shown here is derived from an EMBL/GenBank/DDBJ whole genome shotgun (WGS) entry which is preliminary data.</text>
</comment>
<keyword evidence="4 9" id="KW-0812">Transmembrane</keyword>
<dbReference type="InterPro" id="IPR023395">
    <property type="entry name" value="MCP_dom_sf"/>
</dbReference>
<feature type="repeat" description="Solcar" evidence="9">
    <location>
        <begin position="108"/>
        <end position="195"/>
    </location>
</feature>
<reference evidence="12" key="1">
    <citation type="submission" date="2022-06" db="EMBL/GenBank/DDBJ databases">
        <authorList>
            <consortium name="SYNGENTA / RWTH Aachen University"/>
        </authorList>
    </citation>
    <scope>NUCLEOTIDE SEQUENCE</scope>
</reference>
<evidence type="ECO:0000313" key="13">
    <source>
        <dbReference type="Proteomes" id="UP001153365"/>
    </source>
</evidence>
<dbReference type="PROSITE" id="PS50920">
    <property type="entry name" value="SOLCAR"/>
    <property type="match status" value="3"/>
</dbReference>
<proteinExistence type="inferred from homology"/>
<comment type="subcellular location">
    <subcellularLocation>
        <location evidence="1">Mitochondrion membrane</location>
        <topology evidence="1">Multi-pass membrane protein</topology>
    </subcellularLocation>
</comment>
<keyword evidence="5" id="KW-0677">Repeat</keyword>
<dbReference type="Proteomes" id="UP001153365">
    <property type="component" value="Unassembled WGS sequence"/>
</dbReference>
<dbReference type="GO" id="GO:0000064">
    <property type="term" value="F:L-ornithine transmembrane transporter activity"/>
    <property type="evidence" value="ECO:0007669"/>
    <property type="project" value="TreeGrafter"/>
</dbReference>
<dbReference type="SUPFAM" id="SSF103506">
    <property type="entry name" value="Mitochondrial carrier"/>
    <property type="match status" value="1"/>
</dbReference>
<sequence>MKESLDRTSNRIDDGTSTSVSLISGSVGGAMQVLVGQPLDTIKTRSQIAPVRMFKGPLDVGIKTIKNEGFLGLYKGMFSPLIGIAGVNSLLFGAFTFSKRVVSPYPELTIAQTALAGSMAGAINSILASPVEMFKIRMQAQYGGSQDLLLRQVVYGMWNDWGFRKGIMRGFWITFVREIPAYAGFYSGFEATKRAFQRHYGTNNDLPNWTILTSGAVGGIGYWTFCYPLDVIKSRVQMADQPPKGINYISNTFRTVCKNEGAQALVRGLMPTYIRAVPAAAVTFLGYEISKKFLEKNTSL</sequence>
<dbReference type="InterPro" id="IPR050567">
    <property type="entry name" value="Mitochondrial_Carrier"/>
</dbReference>
<evidence type="ECO:0000256" key="8">
    <source>
        <dbReference type="ARBA" id="ARBA00023136"/>
    </source>
</evidence>
<evidence type="ECO:0000256" key="7">
    <source>
        <dbReference type="ARBA" id="ARBA00023128"/>
    </source>
</evidence>
<keyword evidence="6 11" id="KW-1133">Transmembrane helix</keyword>
<feature type="transmembrane region" description="Helical" evidence="11">
    <location>
        <begin position="76"/>
        <end position="97"/>
    </location>
</feature>